<comment type="subcellular location">
    <subcellularLocation>
        <location evidence="2">Nucleus</location>
    </subcellularLocation>
</comment>
<evidence type="ECO:0000256" key="11">
    <source>
        <dbReference type="ARBA" id="ARBA00023004"/>
    </source>
</evidence>
<feature type="region of interest" description="Disordered" evidence="17">
    <location>
        <begin position="88"/>
        <end position="143"/>
    </location>
</feature>
<evidence type="ECO:0000256" key="2">
    <source>
        <dbReference type="ARBA" id="ARBA00004123"/>
    </source>
</evidence>
<feature type="compositionally biased region" description="Low complexity" evidence="17">
    <location>
        <begin position="1462"/>
        <end position="1500"/>
    </location>
</feature>
<dbReference type="SUPFAM" id="SSF52540">
    <property type="entry name" value="P-loop containing nucleoside triphosphate hydrolases"/>
    <property type="match status" value="1"/>
</dbReference>
<feature type="compositionally biased region" description="Low complexity" evidence="17">
    <location>
        <begin position="1520"/>
        <end position="1531"/>
    </location>
</feature>
<dbReference type="STRING" id="3076.A0A2P6TNB1"/>
<dbReference type="Gene3D" id="2.40.50.140">
    <property type="entry name" value="Nucleic acid-binding proteins"/>
    <property type="match status" value="1"/>
</dbReference>
<keyword evidence="10" id="KW-0067">ATP-binding</keyword>
<feature type="compositionally biased region" description="Low complexity" evidence="17">
    <location>
        <begin position="1202"/>
        <end position="1219"/>
    </location>
</feature>
<proteinExistence type="inferred from homology"/>
<dbReference type="GO" id="GO:0006289">
    <property type="term" value="P:nucleotide-excision repair"/>
    <property type="evidence" value="ECO:0007669"/>
    <property type="project" value="TreeGrafter"/>
</dbReference>
<feature type="compositionally biased region" description="Low complexity" evidence="17">
    <location>
        <begin position="1409"/>
        <end position="1430"/>
    </location>
</feature>
<organism evidence="19 20">
    <name type="scientific">Chlorella sorokiniana</name>
    <name type="common">Freshwater green alga</name>
    <dbReference type="NCBI Taxonomy" id="3076"/>
    <lineage>
        <taxon>Eukaryota</taxon>
        <taxon>Viridiplantae</taxon>
        <taxon>Chlorophyta</taxon>
        <taxon>core chlorophytes</taxon>
        <taxon>Trebouxiophyceae</taxon>
        <taxon>Chlorellales</taxon>
        <taxon>Chlorellaceae</taxon>
        <taxon>Chlorella clade</taxon>
        <taxon>Chlorella</taxon>
    </lineage>
</organism>
<dbReference type="EMBL" id="LHPG02000010">
    <property type="protein sequence ID" value="PRW50821.1"/>
    <property type="molecule type" value="Genomic_DNA"/>
</dbReference>
<dbReference type="InterPro" id="IPR007199">
    <property type="entry name" value="Rep_factor-A_N"/>
</dbReference>
<feature type="region of interest" description="Disordered" evidence="17">
    <location>
        <begin position="1334"/>
        <end position="1575"/>
    </location>
</feature>
<dbReference type="GO" id="GO:0005524">
    <property type="term" value="F:ATP binding"/>
    <property type="evidence" value="ECO:0007669"/>
    <property type="project" value="UniProtKB-KW"/>
</dbReference>
<feature type="region of interest" description="Disordered" evidence="17">
    <location>
        <begin position="964"/>
        <end position="992"/>
    </location>
</feature>
<gene>
    <name evidence="19" type="ORF">C2E21_5697</name>
</gene>
<keyword evidence="14" id="KW-0413">Isomerase</keyword>
<dbReference type="SMART" id="SM00491">
    <property type="entry name" value="HELICc2"/>
    <property type="match status" value="1"/>
</dbReference>
<feature type="region of interest" description="Disordered" evidence="17">
    <location>
        <begin position="902"/>
        <end position="947"/>
    </location>
</feature>
<dbReference type="SMART" id="SM00487">
    <property type="entry name" value="DEXDc"/>
    <property type="match status" value="1"/>
</dbReference>
<dbReference type="GO" id="GO:1990918">
    <property type="term" value="P:double-strand break repair involved in meiotic recombination"/>
    <property type="evidence" value="ECO:0007669"/>
    <property type="project" value="TreeGrafter"/>
</dbReference>
<dbReference type="FunFam" id="3.40.50.300:FF:000731">
    <property type="entry name" value="Fanconi anemia group J protein homolog"/>
    <property type="match status" value="1"/>
</dbReference>
<dbReference type="GO" id="GO:0046872">
    <property type="term" value="F:metal ion binding"/>
    <property type="evidence" value="ECO:0007669"/>
    <property type="project" value="UniProtKB-KW"/>
</dbReference>
<keyword evidence="9" id="KW-0347">Helicase</keyword>
<evidence type="ECO:0000256" key="7">
    <source>
        <dbReference type="ARBA" id="ARBA00022763"/>
    </source>
</evidence>
<evidence type="ECO:0000256" key="15">
    <source>
        <dbReference type="ARBA" id="ARBA00023242"/>
    </source>
</evidence>
<feature type="region of interest" description="Disordered" evidence="17">
    <location>
        <begin position="816"/>
        <end position="837"/>
    </location>
</feature>
<evidence type="ECO:0000256" key="9">
    <source>
        <dbReference type="ARBA" id="ARBA00022806"/>
    </source>
</evidence>
<reference evidence="19 20" key="1">
    <citation type="journal article" date="2018" name="Plant J.">
        <title>Genome sequences of Chlorella sorokiniana UTEX 1602 and Micractinium conductrix SAG 241.80: implications to maltose excretion by a green alga.</title>
        <authorList>
            <person name="Arriola M.B."/>
            <person name="Velmurugan N."/>
            <person name="Zhang Y."/>
            <person name="Plunkett M.H."/>
            <person name="Hondzo H."/>
            <person name="Barney B.M."/>
        </authorList>
    </citation>
    <scope>NUCLEOTIDE SEQUENCE [LARGE SCALE GENOMIC DNA]</scope>
    <source>
        <strain evidence="20">UTEX 1602</strain>
    </source>
</reference>
<sequence length="1596" mass="169468">MPAHYTIGGCQVQFPHQAYGVQLSFMNKVIAALEGGHNALLEAPTGSGKTLSLLCSALAWQVREKQRIEEGLAAEKAAADAARAAGAAGGDGIEDADGCPGSGGGAPGPLPDPFAQQPPSTTPAELGDGGFMADGGEGEAPPMRRKPPKIFYATRTHSQIQQVVKELKRSEYKPRMAVLGSRKHYCINMHATKQASIDEACEELLKESQCQYFKNVHSFVSSGYQYRLQDIEDLKALGRGHKVCPYYTARKWAEEAEVIFAPYSYLLDPVIRRAMAVDVEGAMLIFDEAHNIEDVCREAASTDVDLDTMREVLFNFKKAYELNGKPEVYGPLASCADALVRWMGDKERVAIAAMAQQRAAGGGGRGGGGAGRYQDPYEKLIPQNQMLRELEACGLGADQVDPLWEAYQLAREEEEAMGQAESGGAGGGQRGKENQPNGGGGVSTAVRVGALSLGIMSRLIQVVRMLHQVSTDGPRDYRMVVQRLYEREPQLAMGRFRRRAESEDSGGGDDTFLPGFCFKMSLWSMNPAVAFKLVADAAHSVVLTSGTLAPLEGFASELGTPFSITLEAPHVVDMRRQVWAGVVGTGPGGTTLNATWRNQNEPAFQDAIGRVVLEGAQSIPDGLLVFMPSYSLLDRLMQRWKSTGLLKRLGELKTIVQEPRGGGQDALKKIMQDYYKAIESGGGGIFFAVCRGKVSEGLDFADGNARGVIIVGIPFPHAKDLKVNEKKTFNDRGQKALGLVSGDTWYSQQAFRALNQALGRCIRHRLDWGAILMVDDRFRQPRNQRMLSRWVRGALAVHPSFEAGMHSMRAFFETLKANPPGPPPAPKPAEGDEAATAAAVAAAVAAAGPLPQPKQEAEPVPAGRGAEGALGMWGASVPVRSAPVLAMFDMWQNKPLAQARQAAGAAAGGGGGGGFVKGEPTQHQPIKQEQQQVPQPPLAQQVQQPQQVQQQQQQQTVVQQLQFGSGGAPSAHPQPGPGYYARPPSASAAGTPPADALAALQAAVTGAPMAAWALRDVADCLAFLREQGMAELPDGYASLMQVAVDGVKDAFAAASEFLGQQKPLHHLAAEWACALPRGLQACLAAGPAAFPDYKPCDPAARAFGEQCLRGAWGPHQLVQAVAAAYEGPLAEMRQLAAGPSPEQQLQQLLTAEAAFTGFAARLQAAPSSAGGTPGGAAQQQDQQHAVTPVMHWGAQPSHDSDQQQQQPQQQPQPAGQAGAAPPPCAQLTAGAAARLHKGVGPDGDPLCVQVIGMKPLKSQGGGRELMRVLLSDGVHSHPCLLASQLSELVASGGLRQGAIVSLHDWVGNAVAGKKFVIVLSLQVLQPEAPPVGNPQLYDKAAAQPDASGPAAAAPQGGQAHGLPPGMPPQQQFGAPPGMPPPQQFDAPPGMQQQQQFGAPPGMQQQQQFGVPPGMQHQQQGPPMQQYGAPQHQQHGGWPPHSHQWQQRGADQHPPQYGAPHIQQPLMQQQAQQQRMQYGAPPLHQQPQCQLPPHMQQQQAPEQPHWAANHRYPPVAPQPPAAAQQQEQQQGGKRPGGGAAQADNPAKKRYLRGGNAEAAARSRAAAAAAADGGLDAAQRAAIAHEVAADSNSDDDFK</sequence>
<dbReference type="InterPro" id="IPR014013">
    <property type="entry name" value="Helic_SF1/SF2_ATP-bd_DinG/Rad3"/>
</dbReference>
<evidence type="ECO:0000256" key="10">
    <source>
        <dbReference type="ARBA" id="ARBA00022840"/>
    </source>
</evidence>
<protein>
    <recommendedName>
        <fullName evidence="16">DNA 5'-3' helicase FANCJ</fullName>
    </recommendedName>
</protein>
<dbReference type="GO" id="GO:0005634">
    <property type="term" value="C:nucleus"/>
    <property type="evidence" value="ECO:0007669"/>
    <property type="project" value="UniProtKB-SubCell"/>
</dbReference>
<dbReference type="InterPro" id="IPR027417">
    <property type="entry name" value="P-loop_NTPase"/>
</dbReference>
<dbReference type="InterPro" id="IPR012340">
    <property type="entry name" value="NA-bd_OB-fold"/>
</dbReference>
<dbReference type="GO" id="GO:0016818">
    <property type="term" value="F:hydrolase activity, acting on acid anhydrides, in phosphorus-containing anhydrides"/>
    <property type="evidence" value="ECO:0007669"/>
    <property type="project" value="InterPro"/>
</dbReference>
<dbReference type="GO" id="GO:0003677">
    <property type="term" value="F:DNA binding"/>
    <property type="evidence" value="ECO:0007669"/>
    <property type="project" value="InterPro"/>
</dbReference>
<evidence type="ECO:0000256" key="8">
    <source>
        <dbReference type="ARBA" id="ARBA00022801"/>
    </source>
</evidence>
<evidence type="ECO:0000256" key="4">
    <source>
        <dbReference type="ARBA" id="ARBA00022485"/>
    </source>
</evidence>
<feature type="region of interest" description="Disordered" evidence="17">
    <location>
        <begin position="1164"/>
        <end position="1224"/>
    </location>
</feature>
<comment type="caution">
    <text evidence="19">The sequence shown here is derived from an EMBL/GenBank/DDBJ whole genome shotgun (WGS) entry which is preliminary data.</text>
</comment>
<feature type="compositionally biased region" description="Low complexity" evidence="17">
    <location>
        <begin position="922"/>
        <end position="947"/>
    </location>
</feature>
<dbReference type="Pfam" id="PF13307">
    <property type="entry name" value="Helicase_C_2"/>
    <property type="match status" value="1"/>
</dbReference>
<evidence type="ECO:0000256" key="14">
    <source>
        <dbReference type="ARBA" id="ARBA00023235"/>
    </source>
</evidence>
<name>A0A2P6TNB1_CHLSO</name>
<evidence type="ECO:0000313" key="19">
    <source>
        <dbReference type="EMBL" id="PRW50821.1"/>
    </source>
</evidence>
<keyword evidence="5" id="KW-0479">Metal-binding</keyword>
<evidence type="ECO:0000256" key="17">
    <source>
        <dbReference type="SAM" id="MobiDB-lite"/>
    </source>
</evidence>
<dbReference type="PROSITE" id="PS51193">
    <property type="entry name" value="HELICASE_ATP_BIND_2"/>
    <property type="match status" value="1"/>
</dbReference>
<keyword evidence="8" id="KW-0378">Hydrolase</keyword>
<keyword evidence="11" id="KW-0408">Iron</keyword>
<feature type="region of interest" description="Disordered" evidence="17">
    <location>
        <begin position="412"/>
        <end position="443"/>
    </location>
</feature>
<dbReference type="InterPro" id="IPR014001">
    <property type="entry name" value="Helicase_ATP-bd"/>
</dbReference>
<feature type="compositionally biased region" description="Low complexity" evidence="17">
    <location>
        <begin position="1551"/>
        <end position="1575"/>
    </location>
</feature>
<feature type="domain" description="Helicase ATP-binding" evidence="18">
    <location>
        <begin position="8"/>
        <end position="361"/>
    </location>
</feature>
<dbReference type="SMART" id="SM00488">
    <property type="entry name" value="DEXDc2"/>
    <property type="match status" value="1"/>
</dbReference>
<dbReference type="Pfam" id="PF06733">
    <property type="entry name" value="DEAD_2"/>
    <property type="match status" value="1"/>
</dbReference>
<dbReference type="GO" id="GO:0006260">
    <property type="term" value="P:DNA replication"/>
    <property type="evidence" value="ECO:0007669"/>
    <property type="project" value="InterPro"/>
</dbReference>
<evidence type="ECO:0000256" key="6">
    <source>
        <dbReference type="ARBA" id="ARBA00022741"/>
    </source>
</evidence>
<feature type="compositionally biased region" description="Low complexity" evidence="17">
    <location>
        <begin position="1164"/>
        <end position="1185"/>
    </location>
</feature>
<dbReference type="CDD" id="cd18788">
    <property type="entry name" value="SF2_C_XPD"/>
    <property type="match status" value="1"/>
</dbReference>
<evidence type="ECO:0000256" key="13">
    <source>
        <dbReference type="ARBA" id="ARBA00023204"/>
    </source>
</evidence>
<keyword evidence="12" id="KW-0411">Iron-sulfur</keyword>
<accession>A0A2P6TNB1</accession>
<feature type="compositionally biased region" description="Gly residues" evidence="17">
    <location>
        <begin position="906"/>
        <end position="916"/>
    </location>
</feature>
<feature type="compositionally biased region" description="Polar residues" evidence="17">
    <location>
        <begin position="1390"/>
        <end position="1408"/>
    </location>
</feature>
<dbReference type="InterPro" id="IPR045028">
    <property type="entry name" value="DinG/Rad3-like"/>
</dbReference>
<keyword evidence="20" id="KW-1185">Reference proteome</keyword>
<dbReference type="InterPro" id="IPR006554">
    <property type="entry name" value="Helicase-like_DEXD_c2"/>
</dbReference>
<feature type="compositionally biased region" description="Low complexity" evidence="17">
    <location>
        <begin position="981"/>
        <end position="992"/>
    </location>
</feature>
<dbReference type="InterPro" id="IPR006555">
    <property type="entry name" value="ATP-dep_Helicase_C"/>
</dbReference>
<keyword evidence="15" id="KW-0539">Nucleus</keyword>
<dbReference type="Pfam" id="PF04057">
    <property type="entry name" value="Rep-A_N"/>
    <property type="match status" value="1"/>
</dbReference>
<evidence type="ECO:0000256" key="12">
    <source>
        <dbReference type="ARBA" id="ARBA00023014"/>
    </source>
</evidence>
<evidence type="ECO:0000256" key="3">
    <source>
        <dbReference type="ARBA" id="ARBA00008792"/>
    </source>
</evidence>
<dbReference type="PANTHER" id="PTHR11472">
    <property type="entry name" value="DNA REPAIR DEAD HELICASE RAD3/XP-D SUBFAMILY MEMBER"/>
    <property type="match status" value="1"/>
</dbReference>
<dbReference type="OrthoDB" id="19182at2759"/>
<keyword evidence="6" id="KW-0547">Nucleotide-binding</keyword>
<dbReference type="SUPFAM" id="SSF50249">
    <property type="entry name" value="Nucleic acid-binding proteins"/>
    <property type="match status" value="1"/>
</dbReference>
<evidence type="ECO:0000313" key="20">
    <source>
        <dbReference type="Proteomes" id="UP000239899"/>
    </source>
</evidence>
<dbReference type="Proteomes" id="UP000239899">
    <property type="component" value="Unassembled WGS sequence"/>
</dbReference>
<keyword evidence="13" id="KW-0234">DNA repair</keyword>
<dbReference type="GO" id="GO:0051539">
    <property type="term" value="F:4 iron, 4 sulfur cluster binding"/>
    <property type="evidence" value="ECO:0007669"/>
    <property type="project" value="UniProtKB-KW"/>
</dbReference>
<evidence type="ECO:0000256" key="16">
    <source>
        <dbReference type="ARBA" id="ARBA00082714"/>
    </source>
</evidence>
<dbReference type="InterPro" id="IPR010614">
    <property type="entry name" value="RAD3-like_helicase_DEAD"/>
</dbReference>
<keyword evidence="4" id="KW-0004">4Fe-4S</keyword>
<feature type="compositionally biased region" description="Low complexity" evidence="17">
    <location>
        <begin position="1340"/>
        <end position="1363"/>
    </location>
</feature>
<comment type="cofactor">
    <cofactor evidence="1">
        <name>[4Fe-4S] cluster</name>
        <dbReference type="ChEBI" id="CHEBI:49883"/>
    </cofactor>
</comment>
<dbReference type="PANTHER" id="PTHR11472:SF47">
    <property type="entry name" value="FANCONI ANEMIA GROUP J PROTEIN"/>
    <property type="match status" value="1"/>
</dbReference>
<evidence type="ECO:0000256" key="5">
    <source>
        <dbReference type="ARBA" id="ARBA00022723"/>
    </source>
</evidence>
<keyword evidence="7" id="KW-0227">DNA damage</keyword>
<evidence type="ECO:0000256" key="1">
    <source>
        <dbReference type="ARBA" id="ARBA00001966"/>
    </source>
</evidence>
<comment type="similarity">
    <text evidence="3">Belongs to the DEAD box helicase family. DEAH subfamily.</text>
</comment>
<evidence type="ECO:0000259" key="18">
    <source>
        <dbReference type="PROSITE" id="PS51193"/>
    </source>
</evidence>
<dbReference type="Gene3D" id="3.40.50.300">
    <property type="entry name" value="P-loop containing nucleotide triphosphate hydrolases"/>
    <property type="match status" value="2"/>
</dbReference>
<dbReference type="GO" id="GO:0003678">
    <property type="term" value="F:DNA helicase activity"/>
    <property type="evidence" value="ECO:0007669"/>
    <property type="project" value="InterPro"/>
</dbReference>